<dbReference type="InterPro" id="IPR023058">
    <property type="entry name" value="PPIase_PpiC_CS"/>
</dbReference>
<evidence type="ECO:0000313" key="17">
    <source>
        <dbReference type="Proteomes" id="UP000092213"/>
    </source>
</evidence>
<evidence type="ECO:0000256" key="12">
    <source>
        <dbReference type="PROSITE-ProRule" id="PRU00278"/>
    </source>
</evidence>
<dbReference type="InterPro" id="IPR000297">
    <property type="entry name" value="PPIase_PpiC"/>
</dbReference>
<evidence type="ECO:0000256" key="7">
    <source>
        <dbReference type="ARBA" id="ARBA00023186"/>
    </source>
</evidence>
<keyword evidence="5" id="KW-1133">Transmembrane helix</keyword>
<keyword evidence="3" id="KW-0997">Cell inner membrane</keyword>
<evidence type="ECO:0000313" key="16">
    <source>
        <dbReference type="Proteomes" id="UP000091897"/>
    </source>
</evidence>
<dbReference type="Pfam" id="PF00639">
    <property type="entry name" value="Rotamase"/>
    <property type="match status" value="1"/>
</dbReference>
<keyword evidence="6" id="KW-0472">Membrane</keyword>
<keyword evidence="7" id="KW-0143">Chaperone</keyword>
<dbReference type="Proteomes" id="UP000092213">
    <property type="component" value="Chromosome"/>
</dbReference>
<keyword evidence="12" id="KW-0697">Rotamase</keyword>
<dbReference type="PANTHER" id="PTHR47529">
    <property type="entry name" value="PEPTIDYL-PROLYL CIS-TRANS ISOMERASE D"/>
    <property type="match status" value="1"/>
</dbReference>
<dbReference type="GO" id="GO:0005886">
    <property type="term" value="C:plasma membrane"/>
    <property type="evidence" value="ECO:0007669"/>
    <property type="project" value="UniProtKB-SubCell"/>
</dbReference>
<dbReference type="InterPro" id="IPR046357">
    <property type="entry name" value="PPIase_dom_sf"/>
</dbReference>
<dbReference type="RefSeq" id="WP_066350626.1">
    <property type="nucleotide sequence ID" value="NZ_CBCSFJ010000018.1"/>
</dbReference>
<evidence type="ECO:0000259" key="13">
    <source>
        <dbReference type="PROSITE" id="PS50198"/>
    </source>
</evidence>
<keyword evidence="2" id="KW-1003">Cell membrane</keyword>
<evidence type="ECO:0000313" key="14">
    <source>
        <dbReference type="EMBL" id="ANN67412.1"/>
    </source>
</evidence>
<evidence type="ECO:0000313" key="15">
    <source>
        <dbReference type="EMBL" id="ANN72503.1"/>
    </source>
</evidence>
<dbReference type="SUPFAM" id="SSF54534">
    <property type="entry name" value="FKBP-like"/>
    <property type="match status" value="1"/>
</dbReference>
<evidence type="ECO:0000256" key="2">
    <source>
        <dbReference type="ARBA" id="ARBA00022475"/>
    </source>
</evidence>
<dbReference type="PANTHER" id="PTHR47529:SF1">
    <property type="entry name" value="PERIPLASMIC CHAPERONE PPID"/>
    <property type="match status" value="1"/>
</dbReference>
<evidence type="ECO:0000256" key="1">
    <source>
        <dbReference type="ARBA" id="ARBA00004382"/>
    </source>
</evidence>
<dbReference type="GO" id="GO:0003755">
    <property type="term" value="F:peptidyl-prolyl cis-trans isomerase activity"/>
    <property type="evidence" value="ECO:0007669"/>
    <property type="project" value="UniProtKB-KW"/>
</dbReference>
<reference evidence="16 17" key="1">
    <citation type="submission" date="2016-06" db="EMBL/GenBank/DDBJ databases">
        <title>Complete genome sequences of Bordetella bronchialis and Bordetella flabilis.</title>
        <authorList>
            <person name="LiPuma J.J."/>
            <person name="Spilker T."/>
        </authorList>
    </citation>
    <scope>NUCLEOTIDE SEQUENCE [LARGE SCALE GENOMIC DNA]</scope>
    <source>
        <strain evidence="15 17">AU17976</strain>
        <strain evidence="14 16">AU3182</strain>
    </source>
</reference>
<comment type="similarity">
    <text evidence="9">Belongs to the PpiD chaperone family.</text>
</comment>
<feature type="domain" description="PpiC" evidence="13">
    <location>
        <begin position="265"/>
        <end position="368"/>
    </location>
</feature>
<proteinExistence type="inferred from homology"/>
<dbReference type="OrthoDB" id="9812372at2"/>
<dbReference type="AlphaFoldDB" id="A0A193FYP3"/>
<dbReference type="InterPro" id="IPR052029">
    <property type="entry name" value="PpiD_chaperone"/>
</dbReference>
<dbReference type="Proteomes" id="UP000091897">
    <property type="component" value="Chromosome"/>
</dbReference>
<gene>
    <name evidence="14" type="ORF">BAU06_14890</name>
    <name evidence="15" type="ORF">BAU08_15135</name>
</gene>
<sequence length="655" mass="71182">MFDFIRNHQRWMQFILLILIVPTFAFFGVQSYSSFMSEEPKMATVNGKPITQREYDQARRDQLDQYRQMMGAQFDPALFDTPAMRQRLLDQMIDQRLLAAAAADNRFSVSDETLRNTIASNPAVQDNGKFSPERYRAVLAAQGLSPAAFEAGLRRDLAVARVLNPISESARLPATVAGAIEHALTETRHVLTRRFAAADYKKQVQVADADIQQWYDANKQQYQVPDQVQAQYLVLDEAAASAGIQVSDADVASYYEQNKSRFGQPERRRASHIMIKLAADATDAQRKAARAKAEDVARQAQANPAAFADLAKKYSEDAGSSNRGGDLGWIGPGMLTPALQKAVDGLNKGQVSGVVESPYGLHIVQLTDLQPAQTKPLAEVRDQIVAEIRKQIASSRFSDMATKLTSLVYDQRDSLQPAADALGLKIRQAGGITRTGLLPQEQAGAGAAAASPDSALLDNPRVRQALFSPEVLRDKQNSGVIELAPDTMVVVRVAANTPAHVPPLDQLKDKIRERLVETRAADAAAKAGEQALEALRKNPAAPAEGFGGAVDVSRQNPQNMSRPVLDAVMRAPAAPLPSYAGARDGNDYVLARIDKVEPGKADPEALASLTQQLSGAWGQAEDEAVLKTLRQQYKVEIAPEATRVLQGGDTEQQTG</sequence>
<dbReference type="STRING" id="463025.BAU08_15135"/>
<dbReference type="Gene3D" id="1.10.4030.10">
    <property type="entry name" value="Porin chaperone SurA, peptide-binding domain"/>
    <property type="match status" value="1"/>
</dbReference>
<dbReference type="KEGG" id="bbro:BAU06_14890"/>
<dbReference type="EMBL" id="CP016170">
    <property type="protein sequence ID" value="ANN67412.1"/>
    <property type="molecule type" value="Genomic_DNA"/>
</dbReference>
<dbReference type="Pfam" id="PF13624">
    <property type="entry name" value="SurA_N_3"/>
    <property type="match status" value="1"/>
</dbReference>
<dbReference type="Gene3D" id="3.10.50.40">
    <property type="match status" value="1"/>
</dbReference>
<accession>A0A193FYP3</accession>
<evidence type="ECO:0000256" key="8">
    <source>
        <dbReference type="ARBA" id="ARBA00023235"/>
    </source>
</evidence>
<organism evidence="15 17">
    <name type="scientific">Bordetella bronchialis</name>
    <dbReference type="NCBI Taxonomy" id="463025"/>
    <lineage>
        <taxon>Bacteria</taxon>
        <taxon>Pseudomonadati</taxon>
        <taxon>Pseudomonadota</taxon>
        <taxon>Betaproteobacteria</taxon>
        <taxon>Burkholderiales</taxon>
        <taxon>Alcaligenaceae</taxon>
        <taxon>Bordetella</taxon>
    </lineage>
</organism>
<dbReference type="InterPro" id="IPR027304">
    <property type="entry name" value="Trigger_fact/SurA_dom_sf"/>
</dbReference>
<keyword evidence="4" id="KW-0812">Transmembrane</keyword>
<dbReference type="SUPFAM" id="SSF109998">
    <property type="entry name" value="Triger factor/SurA peptide-binding domain-like"/>
    <property type="match status" value="1"/>
</dbReference>
<protein>
    <recommendedName>
        <fullName evidence="10">Periplasmic chaperone PpiD</fullName>
    </recommendedName>
    <alternativeName>
        <fullName evidence="11">Periplasmic folding chaperone</fullName>
    </alternativeName>
</protein>
<name>A0A193FYP3_9BORD</name>
<dbReference type="EMBL" id="CP016171">
    <property type="protein sequence ID" value="ANN72503.1"/>
    <property type="molecule type" value="Genomic_DNA"/>
</dbReference>
<evidence type="ECO:0000256" key="4">
    <source>
        <dbReference type="ARBA" id="ARBA00022692"/>
    </source>
</evidence>
<dbReference type="PROSITE" id="PS01096">
    <property type="entry name" value="PPIC_PPIASE_1"/>
    <property type="match status" value="1"/>
</dbReference>
<keyword evidence="16" id="KW-1185">Reference proteome</keyword>
<dbReference type="PROSITE" id="PS50198">
    <property type="entry name" value="PPIC_PPIASE_2"/>
    <property type="match status" value="1"/>
</dbReference>
<evidence type="ECO:0000256" key="11">
    <source>
        <dbReference type="ARBA" id="ARBA00042775"/>
    </source>
</evidence>
<evidence type="ECO:0000256" key="3">
    <source>
        <dbReference type="ARBA" id="ARBA00022519"/>
    </source>
</evidence>
<evidence type="ECO:0000256" key="9">
    <source>
        <dbReference type="ARBA" id="ARBA00038408"/>
    </source>
</evidence>
<evidence type="ECO:0000256" key="5">
    <source>
        <dbReference type="ARBA" id="ARBA00022989"/>
    </source>
</evidence>
<keyword evidence="8 12" id="KW-0413">Isomerase</keyword>
<comment type="subcellular location">
    <subcellularLocation>
        <location evidence="1">Cell inner membrane</location>
        <topology evidence="1">Single-pass type II membrane protein</topology>
        <orientation evidence="1">Periplasmic side</orientation>
    </subcellularLocation>
</comment>
<evidence type="ECO:0000256" key="6">
    <source>
        <dbReference type="ARBA" id="ARBA00023136"/>
    </source>
</evidence>
<evidence type="ECO:0000256" key="10">
    <source>
        <dbReference type="ARBA" id="ARBA00040743"/>
    </source>
</evidence>